<dbReference type="AlphaFoldDB" id="A0AAW1MBQ8"/>
<protein>
    <submittedName>
        <fullName evidence="2">Uncharacterized protein</fullName>
    </submittedName>
</protein>
<sequence length="174" mass="19927">MNERWEDRFEKLETKWDRKVEDLKQATTNLEIETKNLAVRMVKDEEKIEKIPTLLDIEGDVLTSPTFGLTTPNKEHTRAKPPREQERPRPDKTMEIGDVGCQIPPALQKTITQEQMAEVTTGNERETTPRPRANTFPMEGTQDTGEKPGKRLREKIRPAANPRTRSTNANLHGS</sequence>
<dbReference type="EMBL" id="JASPKY010000066">
    <property type="protein sequence ID" value="KAK9743727.1"/>
    <property type="molecule type" value="Genomic_DNA"/>
</dbReference>
<feature type="compositionally biased region" description="Polar residues" evidence="1">
    <location>
        <begin position="63"/>
        <end position="72"/>
    </location>
</feature>
<evidence type="ECO:0000313" key="2">
    <source>
        <dbReference type="EMBL" id="KAK9743727.1"/>
    </source>
</evidence>
<feature type="compositionally biased region" description="Basic and acidic residues" evidence="1">
    <location>
        <begin position="73"/>
        <end position="95"/>
    </location>
</feature>
<keyword evidence="3" id="KW-1185">Reference proteome</keyword>
<comment type="caution">
    <text evidence="2">The sequence shown here is derived from an EMBL/GenBank/DDBJ whole genome shotgun (WGS) entry which is preliminary data.</text>
</comment>
<proteinExistence type="predicted"/>
<evidence type="ECO:0000256" key="1">
    <source>
        <dbReference type="SAM" id="MobiDB-lite"/>
    </source>
</evidence>
<feature type="compositionally biased region" description="Polar residues" evidence="1">
    <location>
        <begin position="109"/>
        <end position="122"/>
    </location>
</feature>
<reference evidence="2 3" key="1">
    <citation type="journal article" date="2024" name="BMC Genomics">
        <title>De novo assembly and annotation of Popillia japonica's genome with initial clues to its potential as an invasive pest.</title>
        <authorList>
            <person name="Cucini C."/>
            <person name="Boschi S."/>
            <person name="Funari R."/>
            <person name="Cardaioli E."/>
            <person name="Iannotti N."/>
            <person name="Marturano G."/>
            <person name="Paoli F."/>
            <person name="Bruttini M."/>
            <person name="Carapelli A."/>
            <person name="Frati F."/>
            <person name="Nardi F."/>
        </authorList>
    </citation>
    <scope>NUCLEOTIDE SEQUENCE [LARGE SCALE GENOMIC DNA]</scope>
    <source>
        <strain evidence="2">DMR45628</strain>
    </source>
</reference>
<feature type="compositionally biased region" description="Polar residues" evidence="1">
    <location>
        <begin position="163"/>
        <end position="174"/>
    </location>
</feature>
<gene>
    <name evidence="2" type="ORF">QE152_g8337</name>
</gene>
<feature type="region of interest" description="Disordered" evidence="1">
    <location>
        <begin position="63"/>
        <end position="174"/>
    </location>
</feature>
<name>A0AAW1MBQ8_POPJA</name>
<organism evidence="2 3">
    <name type="scientific">Popillia japonica</name>
    <name type="common">Japanese beetle</name>
    <dbReference type="NCBI Taxonomy" id="7064"/>
    <lineage>
        <taxon>Eukaryota</taxon>
        <taxon>Metazoa</taxon>
        <taxon>Ecdysozoa</taxon>
        <taxon>Arthropoda</taxon>
        <taxon>Hexapoda</taxon>
        <taxon>Insecta</taxon>
        <taxon>Pterygota</taxon>
        <taxon>Neoptera</taxon>
        <taxon>Endopterygota</taxon>
        <taxon>Coleoptera</taxon>
        <taxon>Polyphaga</taxon>
        <taxon>Scarabaeiformia</taxon>
        <taxon>Scarabaeidae</taxon>
        <taxon>Rutelinae</taxon>
        <taxon>Popillia</taxon>
    </lineage>
</organism>
<evidence type="ECO:0000313" key="3">
    <source>
        <dbReference type="Proteomes" id="UP001458880"/>
    </source>
</evidence>
<accession>A0AAW1MBQ8</accession>
<dbReference type="Proteomes" id="UP001458880">
    <property type="component" value="Unassembled WGS sequence"/>
</dbReference>
<feature type="compositionally biased region" description="Basic and acidic residues" evidence="1">
    <location>
        <begin position="144"/>
        <end position="157"/>
    </location>
</feature>